<protein>
    <recommendedName>
        <fullName evidence="3">Aminoglycoside phosphotransferase domain-containing protein</fullName>
    </recommendedName>
</protein>
<keyword evidence="2" id="KW-1185">Reference proteome</keyword>
<evidence type="ECO:0000313" key="2">
    <source>
        <dbReference type="Proteomes" id="UP000291088"/>
    </source>
</evidence>
<evidence type="ECO:0008006" key="3">
    <source>
        <dbReference type="Google" id="ProtNLM"/>
    </source>
</evidence>
<gene>
    <name evidence="1" type="ORF">EUU22_19800</name>
</gene>
<dbReference type="RefSeq" id="WP_129333691.1">
    <property type="nucleotide sequence ID" value="NZ_SDVB01000253.1"/>
</dbReference>
<dbReference type="InterPro" id="IPR011009">
    <property type="entry name" value="Kinase-like_dom_sf"/>
</dbReference>
<dbReference type="OrthoDB" id="9810277at2"/>
<organism evidence="1 2">
    <name type="scientific">Ciceribacter ferrooxidans</name>
    <dbReference type="NCBI Taxonomy" id="2509717"/>
    <lineage>
        <taxon>Bacteria</taxon>
        <taxon>Pseudomonadati</taxon>
        <taxon>Pseudomonadota</taxon>
        <taxon>Alphaproteobacteria</taxon>
        <taxon>Hyphomicrobiales</taxon>
        <taxon>Rhizobiaceae</taxon>
        <taxon>Ciceribacter</taxon>
    </lineage>
</organism>
<name>A0A4Q2SXF3_9HYPH</name>
<dbReference type="SUPFAM" id="SSF56112">
    <property type="entry name" value="Protein kinase-like (PK-like)"/>
    <property type="match status" value="1"/>
</dbReference>
<dbReference type="AlphaFoldDB" id="A0A4Q2SXF3"/>
<reference evidence="1 2" key="1">
    <citation type="submission" date="2019-01" db="EMBL/GenBank/DDBJ databases">
        <authorList>
            <person name="Deng T."/>
        </authorList>
    </citation>
    <scope>NUCLEOTIDE SEQUENCE [LARGE SCALE GENOMIC DNA]</scope>
    <source>
        <strain evidence="1 2">F8825</strain>
    </source>
</reference>
<dbReference type="EMBL" id="SDVB01000253">
    <property type="protein sequence ID" value="RYC10303.1"/>
    <property type="molecule type" value="Genomic_DNA"/>
</dbReference>
<accession>A0A4Q2SXF3</accession>
<dbReference type="PANTHER" id="PTHR43883:SF1">
    <property type="entry name" value="GLUCONOKINASE"/>
    <property type="match status" value="1"/>
</dbReference>
<proteinExistence type="predicted"/>
<dbReference type="Proteomes" id="UP000291088">
    <property type="component" value="Unassembled WGS sequence"/>
</dbReference>
<dbReference type="PANTHER" id="PTHR43883">
    <property type="entry name" value="SLR0207 PROTEIN"/>
    <property type="match status" value="1"/>
</dbReference>
<sequence length="344" mass="38570">MPVTIEEKLDALRNPAIYGNAAGEVKAVETHMSWVFLVGDEVYKIKKPVHFPFVDFTALEAREHNCREEVHLNRRLAPDVYLGVVALVRRADGFLALGGPGEAVDWLVRMRRLPAENMLSAVLIAGGADGITADRLTRVLADFYRKAERSPLSPQEHVQCFESQQAQNRQVLCHRDFDVDAQAIRRVLNRIDECLHALRPLIEARVAAGRFVEGHGDLRPEHVCLTEPITIIDCLEFSYLLRLVDPFEEIAFLGMECAFLGVPEIGRELFARLGVALNDTIAPELYQFYSAFRAAMRARMALGHLVYGPATNRAAWEHKTDRYIALAGHFLAMPELAAVSIRGM</sequence>
<dbReference type="InterPro" id="IPR052732">
    <property type="entry name" value="Cell-binding_unc_protein"/>
</dbReference>
<comment type="caution">
    <text evidence="1">The sequence shown here is derived from an EMBL/GenBank/DDBJ whole genome shotgun (WGS) entry which is preliminary data.</text>
</comment>
<evidence type="ECO:0000313" key="1">
    <source>
        <dbReference type="EMBL" id="RYC10303.1"/>
    </source>
</evidence>